<reference evidence="5" key="1">
    <citation type="thesis" date="2021" institute="BYU ScholarsArchive" country="Provo, UT, USA">
        <title>Applications of and Algorithms for Genome Assembly and Genomic Analyses with an Emphasis on Marine Teleosts.</title>
        <authorList>
            <person name="Pickett B.D."/>
        </authorList>
    </citation>
    <scope>NUCLEOTIDE SEQUENCE</scope>
    <source>
        <strain evidence="5">HI-2016</strain>
    </source>
</reference>
<dbReference type="GO" id="GO:0035631">
    <property type="term" value="C:CD40 receptor complex"/>
    <property type="evidence" value="ECO:0007669"/>
    <property type="project" value="TreeGrafter"/>
</dbReference>
<evidence type="ECO:0000313" key="5">
    <source>
        <dbReference type="EMBL" id="KAG9339241.1"/>
    </source>
</evidence>
<dbReference type="PANTHER" id="PTHR46875">
    <property type="entry name" value="TUMOR NECROSIS FACTOR RECEPTOR SUPERFAMILY MEMBER 5"/>
    <property type="match status" value="1"/>
</dbReference>
<keyword evidence="1" id="KW-1015">Disulfide bond</keyword>
<protein>
    <recommendedName>
        <fullName evidence="4">TNFR-Cys domain-containing protein</fullName>
    </recommendedName>
</protein>
<keyword evidence="6" id="KW-1185">Reference proteome</keyword>
<dbReference type="PANTHER" id="PTHR46875:SF1">
    <property type="entry name" value="TUMOR NECROSIS FACTOR RECEPTOR SUPERFAMILY MEMBER 5"/>
    <property type="match status" value="1"/>
</dbReference>
<feature type="disulfide bond" evidence="1">
    <location>
        <begin position="81"/>
        <end position="99"/>
    </location>
</feature>
<proteinExistence type="predicted"/>
<evidence type="ECO:0000256" key="3">
    <source>
        <dbReference type="SAM" id="SignalP"/>
    </source>
</evidence>
<evidence type="ECO:0000259" key="4">
    <source>
        <dbReference type="PROSITE" id="PS50050"/>
    </source>
</evidence>
<dbReference type="Proteomes" id="UP000824540">
    <property type="component" value="Unassembled WGS sequence"/>
</dbReference>
<feature type="signal peptide" evidence="3">
    <location>
        <begin position="1"/>
        <end position="21"/>
    </location>
</feature>
<dbReference type="SUPFAM" id="SSF57586">
    <property type="entry name" value="TNF receptor-like"/>
    <property type="match status" value="1"/>
</dbReference>
<feature type="domain" description="TNFR-Cys" evidence="4">
    <location>
        <begin position="60"/>
        <end position="99"/>
    </location>
</feature>
<feature type="region of interest" description="Disordered" evidence="2">
    <location>
        <begin position="187"/>
        <end position="246"/>
    </location>
</feature>
<evidence type="ECO:0000256" key="1">
    <source>
        <dbReference type="PROSITE-ProRule" id="PRU00206"/>
    </source>
</evidence>
<accession>A0A8T2NJT5</accession>
<dbReference type="InterPro" id="IPR001368">
    <property type="entry name" value="TNFR/NGFR_Cys_rich_reg"/>
</dbReference>
<dbReference type="AlphaFoldDB" id="A0A8T2NJT5"/>
<feature type="compositionally biased region" description="Basic and acidic residues" evidence="2">
    <location>
        <begin position="214"/>
        <end position="236"/>
    </location>
</feature>
<dbReference type="InterPro" id="IPR052135">
    <property type="entry name" value="TNFRSF5"/>
</dbReference>
<evidence type="ECO:0000313" key="6">
    <source>
        <dbReference type="Proteomes" id="UP000824540"/>
    </source>
</evidence>
<comment type="caution">
    <text evidence="5">The sequence shown here is derived from an EMBL/GenBank/DDBJ whole genome shotgun (WGS) entry which is preliminary data.</text>
</comment>
<dbReference type="SMART" id="SM00208">
    <property type="entry name" value="TNFR"/>
    <property type="match status" value="2"/>
</dbReference>
<comment type="caution">
    <text evidence="1">Lacks conserved residue(s) required for the propagation of feature annotation.</text>
</comment>
<dbReference type="PROSITE" id="PS50050">
    <property type="entry name" value="TNFR_NGFR_2"/>
    <property type="match status" value="1"/>
</dbReference>
<dbReference type="EMBL" id="JAFBMS010000056">
    <property type="protein sequence ID" value="KAG9339241.1"/>
    <property type="molecule type" value="Genomic_DNA"/>
</dbReference>
<organism evidence="5 6">
    <name type="scientific">Albula glossodonta</name>
    <name type="common">roundjaw bonefish</name>
    <dbReference type="NCBI Taxonomy" id="121402"/>
    <lineage>
        <taxon>Eukaryota</taxon>
        <taxon>Metazoa</taxon>
        <taxon>Chordata</taxon>
        <taxon>Craniata</taxon>
        <taxon>Vertebrata</taxon>
        <taxon>Euteleostomi</taxon>
        <taxon>Actinopterygii</taxon>
        <taxon>Neopterygii</taxon>
        <taxon>Teleostei</taxon>
        <taxon>Albuliformes</taxon>
        <taxon>Albulidae</taxon>
        <taxon>Albula</taxon>
    </lineage>
</organism>
<dbReference type="Pfam" id="PF00020">
    <property type="entry name" value="TNFR_c6"/>
    <property type="match status" value="1"/>
</dbReference>
<dbReference type="GO" id="GO:0002768">
    <property type="term" value="P:immune response-regulating cell surface receptor signaling pathway"/>
    <property type="evidence" value="ECO:0007669"/>
    <property type="project" value="TreeGrafter"/>
</dbReference>
<dbReference type="GO" id="GO:0009897">
    <property type="term" value="C:external side of plasma membrane"/>
    <property type="evidence" value="ECO:0007669"/>
    <property type="project" value="TreeGrafter"/>
</dbReference>
<feature type="repeat" description="TNFR-Cys" evidence="1">
    <location>
        <begin position="60"/>
        <end position="99"/>
    </location>
</feature>
<sequence>MESILKPWMLVFLLLWLRVKAEVCDPDTEYLKDDQCCKMCGPDVNLEQDTLDRTRRIPCKCKVGHHCSNEDCLTCVRNTECKAGEGVVREATPFNDTVCHKCEDGMFSNETSAVARCTPWKRCDEASEIIKTPGSSTFDVECGVFAKMLKKFKGGKHDDIEKPCTKVDLLGPLEDLVDPEINVQQEKGTVWEPAHSTPTQPEENEDHSFQSSVQERDLTENHNPLRQEEGKSDHAPCPESNSTYGN</sequence>
<feature type="chain" id="PRO_5035749800" description="TNFR-Cys domain-containing protein" evidence="3">
    <location>
        <begin position="22"/>
        <end position="246"/>
    </location>
</feature>
<gene>
    <name evidence="5" type="ORF">JZ751_023937</name>
</gene>
<dbReference type="OrthoDB" id="9932129at2759"/>
<dbReference type="Gene3D" id="2.10.50.10">
    <property type="entry name" value="Tumor Necrosis Factor Receptor, subunit A, domain 2"/>
    <property type="match status" value="2"/>
</dbReference>
<name>A0A8T2NJT5_9TELE</name>
<evidence type="ECO:0000256" key="2">
    <source>
        <dbReference type="SAM" id="MobiDB-lite"/>
    </source>
</evidence>
<keyword evidence="3" id="KW-0732">Signal</keyword>